<organism evidence="2 3">
    <name type="scientific">Brevibacillus fulvus</name>
    <dbReference type="NCBI Taxonomy" id="1125967"/>
    <lineage>
        <taxon>Bacteria</taxon>
        <taxon>Bacillati</taxon>
        <taxon>Bacillota</taxon>
        <taxon>Bacilli</taxon>
        <taxon>Bacillales</taxon>
        <taxon>Paenibacillaceae</taxon>
        <taxon>Brevibacillus</taxon>
    </lineage>
</organism>
<feature type="region of interest" description="Disordered" evidence="1">
    <location>
        <begin position="157"/>
        <end position="181"/>
    </location>
</feature>
<gene>
    <name evidence="2" type="ORF">JOD01_000096</name>
</gene>
<comment type="caution">
    <text evidence="2">The sequence shown here is derived from an EMBL/GenBank/DDBJ whole genome shotgun (WGS) entry which is preliminary data.</text>
</comment>
<proteinExistence type="predicted"/>
<evidence type="ECO:0000256" key="1">
    <source>
        <dbReference type="SAM" id="MobiDB-lite"/>
    </source>
</evidence>
<accession>A0A939BN72</accession>
<sequence>MANQEITQMINQMDSTLAAVNQMSMTKGALFASELNKISKDIQAVTDRLNSPRFSGNKQTVESTRKQLVAIRIELDDLRNKIGQSQSTLANVYRNAIGEEKEQFEQATATEQQMNNPLAYQSLQAYRDENELTDMLDRLNTQLLDLDHALAKTTYSSVVPAPTTGKAPNFDNDPPPPTVSP</sequence>
<dbReference type="Proteomes" id="UP000717624">
    <property type="component" value="Unassembled WGS sequence"/>
</dbReference>
<dbReference type="RefSeq" id="WP_204516265.1">
    <property type="nucleotide sequence ID" value="NZ_BAABIN010000009.1"/>
</dbReference>
<keyword evidence="3" id="KW-1185">Reference proteome</keyword>
<evidence type="ECO:0000313" key="3">
    <source>
        <dbReference type="Proteomes" id="UP000717624"/>
    </source>
</evidence>
<name>A0A939BN72_9BACL</name>
<reference evidence="2" key="1">
    <citation type="submission" date="2021-01" db="EMBL/GenBank/DDBJ databases">
        <title>Genomic Encyclopedia of Type Strains, Phase IV (KMG-IV): sequencing the most valuable type-strain genomes for metagenomic binning, comparative biology and taxonomic classification.</title>
        <authorList>
            <person name="Goeker M."/>
        </authorList>
    </citation>
    <scope>NUCLEOTIDE SEQUENCE</scope>
    <source>
        <strain evidence="2">DSM 25523</strain>
    </source>
</reference>
<evidence type="ECO:0000313" key="2">
    <source>
        <dbReference type="EMBL" id="MBM7588510.1"/>
    </source>
</evidence>
<protein>
    <submittedName>
        <fullName evidence="2">Nucleic acid-binding Zn-ribbon protein</fullName>
    </submittedName>
</protein>
<dbReference type="AlphaFoldDB" id="A0A939BN72"/>
<dbReference type="EMBL" id="JAFBEB010000001">
    <property type="protein sequence ID" value="MBM7588510.1"/>
    <property type="molecule type" value="Genomic_DNA"/>
</dbReference>